<keyword evidence="2" id="KW-1185">Reference proteome</keyword>
<sequence>MAYMNKEKKAKIVEAVKAVLPKGWKATFAIRHYSTIVCTIRSGPFDLVSKMDHKSVKEGYPDGFTYININHYHAHTYSSDKEFTATLEKIINALNTDNYDRSDIMTDYFNVGHYIDLQFGSWDKPFKNSAA</sequence>
<dbReference type="KEGG" id="vg:26523170"/>
<reference evidence="1 2" key="1">
    <citation type="submission" date="2015-10" db="EMBL/GenBank/DDBJ databases">
        <title>Complete genome sequence of Klebsiella pneumoniae bacteriophage vB_KpnM_KB57.</title>
        <authorList>
            <person name="Volozhantsev N.V."/>
            <person name="Popova A.V."/>
            <person name="Krasilnikova V.M."/>
            <person name="Bogun A.G."/>
        </authorList>
    </citation>
    <scope>NUCLEOTIDE SEQUENCE [LARGE SCALE GENOMIC DNA]</scope>
</reference>
<dbReference type="GeneID" id="26523170"/>
<organism evidence="1 2">
    <name type="scientific">Klebsiella phage vB_KpnM_KB57</name>
    <dbReference type="NCBI Taxonomy" id="1719140"/>
    <lineage>
        <taxon>Viruses</taxon>
        <taxon>Duplodnaviria</taxon>
        <taxon>Heunggongvirae</taxon>
        <taxon>Uroviricota</taxon>
        <taxon>Caudoviricetes</taxon>
        <taxon>Vequintavirinae</taxon>
        <taxon>Mydovirus</taxon>
        <taxon>Mydovirus KB57</taxon>
    </lineage>
</organism>
<evidence type="ECO:0008006" key="3">
    <source>
        <dbReference type="Google" id="ProtNLM"/>
    </source>
</evidence>
<gene>
    <name evidence="1" type="ORF">KB57_204</name>
</gene>
<dbReference type="Proteomes" id="UP000203990">
    <property type="component" value="Segment"/>
</dbReference>
<dbReference type="OrthoDB" id="33337at10239"/>
<accession>A0A0S1S367</accession>
<name>A0A0S1S367_9CAUD</name>
<evidence type="ECO:0000313" key="2">
    <source>
        <dbReference type="Proteomes" id="UP000203990"/>
    </source>
</evidence>
<protein>
    <recommendedName>
        <fullName evidence="3">Large polyvalent protein associated domain-containing protein</fullName>
    </recommendedName>
</protein>
<dbReference type="EMBL" id="KT934943">
    <property type="protein sequence ID" value="ALM02591.1"/>
    <property type="molecule type" value="Genomic_DNA"/>
</dbReference>
<proteinExistence type="predicted"/>
<dbReference type="RefSeq" id="YP_009187817.1">
    <property type="nucleotide sequence ID" value="NC_028659.1"/>
</dbReference>
<evidence type="ECO:0000313" key="1">
    <source>
        <dbReference type="EMBL" id="ALM02591.1"/>
    </source>
</evidence>